<name>A0AAE0E995_9ROSI</name>
<evidence type="ECO:0000256" key="2">
    <source>
        <dbReference type="SAM" id="MobiDB-lite"/>
    </source>
</evidence>
<sequence length="251" mass="27254">MKQGRHPPPTKPPPPPTTNATTTTSSTEASPPKNHLPHPSPSTVPLPASPPPASTPPPSPPPIATPSPPPPSPPTTTTTSSFESSYRCVSSVLKKDGQMLSIAAFNGYVYTGSESNVIRVWKLPEFTECGQLKTKTAMVVALEVSPDRVYAAYSDGRIRVWRRTWDNHALRHIRLATIPRTGGYVRSYIIGKDKTTKHMGPITSLAINISDEILYSASLDKTVKVWRITDFKCIETIQAHSEPINALAVAD</sequence>
<feature type="compositionally biased region" description="Low complexity" evidence="2">
    <location>
        <begin position="18"/>
        <end position="32"/>
    </location>
</feature>
<dbReference type="SMART" id="SM00320">
    <property type="entry name" value="WD40"/>
    <property type="match status" value="3"/>
</dbReference>
<keyword evidence="1" id="KW-0853">WD repeat</keyword>
<dbReference type="PROSITE" id="PS50294">
    <property type="entry name" value="WD_REPEATS_REGION"/>
    <property type="match status" value="1"/>
</dbReference>
<dbReference type="InterPro" id="IPR045182">
    <property type="entry name" value="JINGUBANG-like"/>
</dbReference>
<proteinExistence type="predicted"/>
<gene>
    <name evidence="3" type="ORF">Dsin_013848</name>
</gene>
<accession>A0AAE0E995</accession>
<dbReference type="AlphaFoldDB" id="A0AAE0E995"/>
<dbReference type="Gene3D" id="2.130.10.10">
    <property type="entry name" value="YVTN repeat-like/Quinoprotein amine dehydrogenase"/>
    <property type="match status" value="2"/>
</dbReference>
<feature type="repeat" description="WD" evidence="1">
    <location>
        <begin position="195"/>
        <end position="236"/>
    </location>
</feature>
<comment type="caution">
    <text evidence="3">The sequence shown here is derived from an EMBL/GenBank/DDBJ whole genome shotgun (WGS) entry which is preliminary data.</text>
</comment>
<organism evidence="3 4">
    <name type="scientific">Dipteronia sinensis</name>
    <dbReference type="NCBI Taxonomy" id="43782"/>
    <lineage>
        <taxon>Eukaryota</taxon>
        <taxon>Viridiplantae</taxon>
        <taxon>Streptophyta</taxon>
        <taxon>Embryophyta</taxon>
        <taxon>Tracheophyta</taxon>
        <taxon>Spermatophyta</taxon>
        <taxon>Magnoliopsida</taxon>
        <taxon>eudicotyledons</taxon>
        <taxon>Gunneridae</taxon>
        <taxon>Pentapetalae</taxon>
        <taxon>rosids</taxon>
        <taxon>malvids</taxon>
        <taxon>Sapindales</taxon>
        <taxon>Sapindaceae</taxon>
        <taxon>Hippocastanoideae</taxon>
        <taxon>Acereae</taxon>
        <taxon>Dipteronia</taxon>
    </lineage>
</organism>
<dbReference type="EMBL" id="JANJYJ010000004">
    <property type="protein sequence ID" value="KAK3219878.1"/>
    <property type="molecule type" value="Genomic_DNA"/>
</dbReference>
<dbReference type="PROSITE" id="PS50082">
    <property type="entry name" value="WD_REPEATS_2"/>
    <property type="match status" value="1"/>
</dbReference>
<feature type="compositionally biased region" description="Pro residues" evidence="2">
    <location>
        <begin position="1"/>
        <end position="17"/>
    </location>
</feature>
<dbReference type="InterPro" id="IPR015943">
    <property type="entry name" value="WD40/YVTN_repeat-like_dom_sf"/>
</dbReference>
<feature type="region of interest" description="Disordered" evidence="2">
    <location>
        <begin position="1"/>
        <end position="84"/>
    </location>
</feature>
<protein>
    <submittedName>
        <fullName evidence="3">Uncharacterized protein</fullName>
    </submittedName>
</protein>
<evidence type="ECO:0000313" key="3">
    <source>
        <dbReference type="EMBL" id="KAK3219878.1"/>
    </source>
</evidence>
<reference evidence="3" key="1">
    <citation type="journal article" date="2023" name="Plant J.">
        <title>Genome sequences and population genomics provide insights into the demographic history, inbreeding, and mutation load of two 'living fossil' tree species of Dipteronia.</title>
        <authorList>
            <person name="Feng Y."/>
            <person name="Comes H.P."/>
            <person name="Chen J."/>
            <person name="Zhu S."/>
            <person name="Lu R."/>
            <person name="Zhang X."/>
            <person name="Li P."/>
            <person name="Qiu J."/>
            <person name="Olsen K.M."/>
            <person name="Qiu Y."/>
        </authorList>
    </citation>
    <scope>NUCLEOTIDE SEQUENCE</scope>
    <source>
        <strain evidence="3">NBL</strain>
    </source>
</reference>
<dbReference type="Pfam" id="PF00400">
    <property type="entry name" value="WD40"/>
    <property type="match status" value="1"/>
</dbReference>
<evidence type="ECO:0000313" key="4">
    <source>
        <dbReference type="Proteomes" id="UP001281410"/>
    </source>
</evidence>
<dbReference type="Proteomes" id="UP001281410">
    <property type="component" value="Unassembled WGS sequence"/>
</dbReference>
<dbReference type="InterPro" id="IPR036322">
    <property type="entry name" value="WD40_repeat_dom_sf"/>
</dbReference>
<dbReference type="SUPFAM" id="SSF50978">
    <property type="entry name" value="WD40 repeat-like"/>
    <property type="match status" value="1"/>
</dbReference>
<keyword evidence="4" id="KW-1185">Reference proteome</keyword>
<dbReference type="PANTHER" id="PTHR22844:SF342">
    <property type="entry name" value="AND WD40 DOMAIN PROTEIN, PUTATIVE-RELATED"/>
    <property type="match status" value="1"/>
</dbReference>
<evidence type="ECO:0000256" key="1">
    <source>
        <dbReference type="PROSITE-ProRule" id="PRU00221"/>
    </source>
</evidence>
<feature type="compositionally biased region" description="Pro residues" evidence="2">
    <location>
        <begin position="38"/>
        <end position="74"/>
    </location>
</feature>
<dbReference type="PANTHER" id="PTHR22844">
    <property type="entry name" value="F-BOX AND WD40 DOMAIN PROTEIN"/>
    <property type="match status" value="1"/>
</dbReference>
<dbReference type="InterPro" id="IPR001680">
    <property type="entry name" value="WD40_rpt"/>
</dbReference>